<protein>
    <recommendedName>
        <fullName evidence="4">phosphoglycolate phosphatase</fullName>
        <ecNumber evidence="4">3.1.3.18</ecNumber>
    </recommendedName>
</protein>
<dbReference type="SUPFAM" id="SSF56784">
    <property type="entry name" value="HAD-like"/>
    <property type="match status" value="1"/>
</dbReference>
<evidence type="ECO:0000256" key="4">
    <source>
        <dbReference type="ARBA" id="ARBA00013078"/>
    </source>
</evidence>
<sequence>MSGSGRAVKTAPAREIDWAAVRLVVFDVDGTLYRQWLLRLLMAIELLAHVLRCRDGRTLRVLRCYRSIRERMAEEERVDFSPALVAETASACAVPEAEVRAIVAEWIERRPLRYLATCRYPGIGALFEALRRNGTSIGVLSDYRAAAKLRALGLTADHVVCAEDDGVGVLKPHPKGLLMLMEAAGATPDATVVIGDRPQRDGLAARRAGARALIRSARPIDGWQTFARFEGAPFLPLLVG</sequence>
<dbReference type="PANTHER" id="PTHR43434">
    <property type="entry name" value="PHOSPHOGLYCOLATE PHOSPHATASE"/>
    <property type="match status" value="1"/>
</dbReference>
<organism evidence="5 6">
    <name type="scientific">Enhydrobacter aerosaccus</name>
    <dbReference type="NCBI Taxonomy" id="225324"/>
    <lineage>
        <taxon>Bacteria</taxon>
        <taxon>Pseudomonadati</taxon>
        <taxon>Pseudomonadota</taxon>
        <taxon>Alphaproteobacteria</taxon>
        <taxon>Hyphomicrobiales</taxon>
        <taxon>Enhydrobacter</taxon>
    </lineage>
</organism>
<comment type="similarity">
    <text evidence="3">Belongs to the HAD-like hydrolase superfamily. CbbY/CbbZ/Gph/YieH family.</text>
</comment>
<dbReference type="PANTHER" id="PTHR43434:SF1">
    <property type="entry name" value="PHOSPHOGLYCOLATE PHOSPHATASE"/>
    <property type="match status" value="1"/>
</dbReference>
<evidence type="ECO:0000313" key="6">
    <source>
        <dbReference type="Proteomes" id="UP000190092"/>
    </source>
</evidence>
<evidence type="ECO:0000256" key="2">
    <source>
        <dbReference type="ARBA" id="ARBA00004818"/>
    </source>
</evidence>
<dbReference type="OrthoDB" id="9807630at2"/>
<evidence type="ECO:0000313" key="5">
    <source>
        <dbReference type="EMBL" id="SKA38713.1"/>
    </source>
</evidence>
<dbReference type="InterPro" id="IPR023214">
    <property type="entry name" value="HAD_sf"/>
</dbReference>
<dbReference type="STRING" id="225324.SAMN02745126_06089"/>
<dbReference type="InterPro" id="IPR050155">
    <property type="entry name" value="HAD-like_hydrolase_sf"/>
</dbReference>
<dbReference type="EC" id="3.1.3.18" evidence="4"/>
<dbReference type="Pfam" id="PF00702">
    <property type="entry name" value="Hydrolase"/>
    <property type="match status" value="1"/>
</dbReference>
<comment type="pathway">
    <text evidence="2">Organic acid metabolism; glycolate biosynthesis; glycolate from 2-phosphoglycolate: step 1/1.</text>
</comment>
<dbReference type="AlphaFoldDB" id="A0A1T4TE35"/>
<dbReference type="Gene3D" id="3.40.50.1000">
    <property type="entry name" value="HAD superfamily/HAD-like"/>
    <property type="match status" value="1"/>
</dbReference>
<evidence type="ECO:0000256" key="1">
    <source>
        <dbReference type="ARBA" id="ARBA00000830"/>
    </source>
</evidence>
<evidence type="ECO:0000256" key="3">
    <source>
        <dbReference type="ARBA" id="ARBA00006171"/>
    </source>
</evidence>
<dbReference type="SFLD" id="SFLDG01129">
    <property type="entry name" value="C1.5:_HAD__Beta-PGM__Phosphata"/>
    <property type="match status" value="1"/>
</dbReference>
<dbReference type="InterPro" id="IPR036412">
    <property type="entry name" value="HAD-like_sf"/>
</dbReference>
<keyword evidence="6" id="KW-1185">Reference proteome</keyword>
<dbReference type="CDD" id="cd01427">
    <property type="entry name" value="HAD_like"/>
    <property type="match status" value="1"/>
</dbReference>
<dbReference type="GO" id="GO:0008967">
    <property type="term" value="F:phosphoglycolate phosphatase activity"/>
    <property type="evidence" value="ECO:0007669"/>
    <property type="project" value="UniProtKB-EC"/>
</dbReference>
<dbReference type="EMBL" id="FUWJ01000016">
    <property type="protein sequence ID" value="SKA38713.1"/>
    <property type="molecule type" value="Genomic_DNA"/>
</dbReference>
<accession>A0A1T4TE35</accession>
<gene>
    <name evidence="5" type="ORF">SAMN02745126_06089</name>
</gene>
<name>A0A1T4TE35_9HYPH</name>
<comment type="catalytic activity">
    <reaction evidence="1">
        <text>2-phosphoglycolate + H2O = glycolate + phosphate</text>
        <dbReference type="Rhea" id="RHEA:14369"/>
        <dbReference type="ChEBI" id="CHEBI:15377"/>
        <dbReference type="ChEBI" id="CHEBI:29805"/>
        <dbReference type="ChEBI" id="CHEBI:43474"/>
        <dbReference type="ChEBI" id="CHEBI:58033"/>
        <dbReference type="EC" id="3.1.3.18"/>
    </reaction>
</comment>
<proteinExistence type="inferred from homology"/>
<dbReference type="SFLD" id="SFLDS00003">
    <property type="entry name" value="Haloacid_Dehalogenase"/>
    <property type="match status" value="1"/>
</dbReference>
<dbReference type="GO" id="GO:0006281">
    <property type="term" value="P:DNA repair"/>
    <property type="evidence" value="ECO:0007669"/>
    <property type="project" value="TreeGrafter"/>
</dbReference>
<keyword evidence="5" id="KW-0378">Hydrolase</keyword>
<dbReference type="Proteomes" id="UP000190092">
    <property type="component" value="Unassembled WGS sequence"/>
</dbReference>
<reference evidence="6" key="1">
    <citation type="submission" date="2017-02" db="EMBL/GenBank/DDBJ databases">
        <authorList>
            <person name="Varghese N."/>
            <person name="Submissions S."/>
        </authorList>
    </citation>
    <scope>NUCLEOTIDE SEQUENCE [LARGE SCALE GENOMIC DNA]</scope>
    <source>
        <strain evidence="6">ATCC 27094</strain>
    </source>
</reference>